<sequence length="192" mass="21674">MALQTREYPTILKLKQLEKEMATAINEYKYLNNTLTSELNMFASNQDMDSSDGKNTIKYFREQMQEQISILRGLVEQARPLLATIIQKGEMNQDIVTFKQKDLNDLNANLQTESDKLIALEFELSTVEQENDIAVKQQGSAFIQGIFMALIAIIVIALTVNAIVNPKSNSIETAALVIAIALALYFLYKKYV</sequence>
<protein>
    <submittedName>
        <fullName evidence="2">Uncharacterized protein</fullName>
    </submittedName>
</protein>
<proteinExistence type="predicted"/>
<feature type="transmembrane region" description="Helical" evidence="1">
    <location>
        <begin position="170"/>
        <end position="188"/>
    </location>
</feature>
<evidence type="ECO:0000256" key="1">
    <source>
        <dbReference type="SAM" id="Phobius"/>
    </source>
</evidence>
<keyword evidence="1" id="KW-0812">Transmembrane</keyword>
<keyword evidence="1" id="KW-1133">Transmembrane helix</keyword>
<feature type="transmembrane region" description="Helical" evidence="1">
    <location>
        <begin position="141"/>
        <end position="164"/>
    </location>
</feature>
<keyword evidence="1" id="KW-0472">Membrane</keyword>
<dbReference type="AlphaFoldDB" id="A0A6C0CPX3"/>
<name>A0A6C0CPX3_9ZZZZ</name>
<evidence type="ECO:0000313" key="2">
    <source>
        <dbReference type="EMBL" id="QHT06343.1"/>
    </source>
</evidence>
<dbReference type="EMBL" id="MN739467">
    <property type="protein sequence ID" value="QHT06343.1"/>
    <property type="molecule type" value="Genomic_DNA"/>
</dbReference>
<accession>A0A6C0CPX3</accession>
<organism evidence="2">
    <name type="scientific">viral metagenome</name>
    <dbReference type="NCBI Taxonomy" id="1070528"/>
    <lineage>
        <taxon>unclassified sequences</taxon>
        <taxon>metagenomes</taxon>
        <taxon>organismal metagenomes</taxon>
    </lineage>
</organism>
<reference evidence="2" key="1">
    <citation type="journal article" date="2020" name="Nature">
        <title>Giant virus diversity and host interactions through global metagenomics.</title>
        <authorList>
            <person name="Schulz F."/>
            <person name="Roux S."/>
            <person name="Paez-Espino D."/>
            <person name="Jungbluth S."/>
            <person name="Walsh D.A."/>
            <person name="Denef V.J."/>
            <person name="McMahon K.D."/>
            <person name="Konstantinidis K.T."/>
            <person name="Eloe-Fadrosh E.A."/>
            <person name="Kyrpides N.C."/>
            <person name="Woyke T."/>
        </authorList>
    </citation>
    <scope>NUCLEOTIDE SEQUENCE</scope>
    <source>
        <strain evidence="2">GVMAG-M-3300021425-30</strain>
    </source>
</reference>